<sequence>MSGTARLPMTAANPPTSISLRPVTDDDREFLFRLYASTRAEEKSLVGWPDEPWESFLRMQFQLQHAQYMQSYLNPSFDIILADGIPAGRFYVDRRDTEYRLIDIALLPDFRQRGIGGNLLNALLREAGRHGLPVSLHVEKNNPILEYYQRVGFRVEEDKGVYLFMVRRPAVAGEQA</sequence>
<dbReference type="Pfam" id="PF00583">
    <property type="entry name" value="Acetyltransf_1"/>
    <property type="match status" value="1"/>
</dbReference>
<organism evidence="2 3">
    <name type="scientific">Geotalea uraniireducens</name>
    <dbReference type="NCBI Taxonomy" id="351604"/>
    <lineage>
        <taxon>Bacteria</taxon>
        <taxon>Pseudomonadati</taxon>
        <taxon>Thermodesulfobacteriota</taxon>
        <taxon>Desulfuromonadia</taxon>
        <taxon>Geobacterales</taxon>
        <taxon>Geobacteraceae</taxon>
        <taxon>Geotalea</taxon>
    </lineage>
</organism>
<evidence type="ECO:0000313" key="3">
    <source>
        <dbReference type="Proteomes" id="UP001317705"/>
    </source>
</evidence>
<feature type="domain" description="N-acetyltransferase" evidence="1">
    <location>
        <begin position="18"/>
        <end position="170"/>
    </location>
</feature>
<dbReference type="PROSITE" id="PS51186">
    <property type="entry name" value="GNAT"/>
    <property type="match status" value="1"/>
</dbReference>
<dbReference type="EMBL" id="AP027151">
    <property type="protein sequence ID" value="BDV44556.1"/>
    <property type="molecule type" value="Genomic_DNA"/>
</dbReference>
<proteinExistence type="predicted"/>
<accession>A0ABM8EQP1</accession>
<evidence type="ECO:0000313" key="2">
    <source>
        <dbReference type="EMBL" id="BDV44556.1"/>
    </source>
</evidence>
<reference evidence="2 3" key="1">
    <citation type="submission" date="2022-12" db="EMBL/GenBank/DDBJ databases">
        <title>Polyphasic characterization of Geotalea uranireducens NIT-SL11 newly isolated from a complex of sewage sludge and microbially reduced graphene oxide.</title>
        <authorList>
            <person name="Xie L."/>
            <person name="Yoshida N."/>
            <person name="Meng L."/>
        </authorList>
    </citation>
    <scope>NUCLEOTIDE SEQUENCE [LARGE SCALE GENOMIC DNA]</scope>
    <source>
        <strain evidence="2 3">NIT-SL11</strain>
    </source>
</reference>
<evidence type="ECO:0000259" key="1">
    <source>
        <dbReference type="PROSITE" id="PS51186"/>
    </source>
</evidence>
<protein>
    <submittedName>
        <fullName evidence="2">N-acetyltransferase GCN5</fullName>
    </submittedName>
</protein>
<name>A0ABM8EQP1_9BACT</name>
<dbReference type="InterPro" id="IPR000182">
    <property type="entry name" value="GNAT_dom"/>
</dbReference>
<dbReference type="Gene3D" id="3.40.630.30">
    <property type="match status" value="1"/>
</dbReference>
<dbReference type="InterPro" id="IPR016181">
    <property type="entry name" value="Acyl_CoA_acyltransferase"/>
</dbReference>
<keyword evidence="3" id="KW-1185">Reference proteome</keyword>
<dbReference type="CDD" id="cd04301">
    <property type="entry name" value="NAT_SF"/>
    <property type="match status" value="1"/>
</dbReference>
<dbReference type="Proteomes" id="UP001317705">
    <property type="component" value="Chromosome"/>
</dbReference>
<gene>
    <name evidence="2" type="ORF">GURASL_34790</name>
</gene>
<dbReference type="SUPFAM" id="SSF55729">
    <property type="entry name" value="Acyl-CoA N-acyltransferases (Nat)"/>
    <property type="match status" value="1"/>
</dbReference>
<dbReference type="RefSeq" id="WP_282000655.1">
    <property type="nucleotide sequence ID" value="NZ_AP027151.1"/>
</dbReference>